<protein>
    <recommendedName>
        <fullName evidence="4">Histone-lysine N-methyltransferase SETMAR</fullName>
    </recommendedName>
</protein>
<proteinExistence type="predicted"/>
<evidence type="ECO:0000313" key="2">
    <source>
        <dbReference type="EMBL" id="KOC67108.1"/>
    </source>
</evidence>
<dbReference type="Proteomes" id="UP000053825">
    <property type="component" value="Unassembled WGS sequence"/>
</dbReference>
<dbReference type="AlphaFoldDB" id="A0A0L7R8F0"/>
<evidence type="ECO:0008006" key="4">
    <source>
        <dbReference type="Google" id="ProtNLM"/>
    </source>
</evidence>
<gene>
    <name evidence="2" type="ORF">WH47_11761</name>
</gene>
<sequence length="123" mass="14312">MYIRCRDKFLPTEKCGTRRESCITNSKVRSRSIAILEFERPLSGQRKEKLILLRDTAAGAKEVIFSLDWEFLPRADYSPDMAPSDRRNSRRRSKNAWTTPLRQSQRAFITTEFASHQKSGEKS</sequence>
<evidence type="ECO:0000256" key="1">
    <source>
        <dbReference type="SAM" id="MobiDB-lite"/>
    </source>
</evidence>
<reference evidence="2 3" key="1">
    <citation type="submission" date="2015-07" db="EMBL/GenBank/DDBJ databases">
        <title>The genome of Habropoda laboriosa.</title>
        <authorList>
            <person name="Pan H."/>
            <person name="Kapheim K."/>
        </authorList>
    </citation>
    <scope>NUCLEOTIDE SEQUENCE [LARGE SCALE GENOMIC DNA]</scope>
    <source>
        <strain evidence="2">0110345459</strain>
    </source>
</reference>
<name>A0A0L7R8F0_9HYME</name>
<keyword evidence="3" id="KW-1185">Reference proteome</keyword>
<dbReference type="EMBL" id="KQ414633">
    <property type="protein sequence ID" value="KOC67108.1"/>
    <property type="molecule type" value="Genomic_DNA"/>
</dbReference>
<organism evidence="2 3">
    <name type="scientific">Habropoda laboriosa</name>
    <dbReference type="NCBI Taxonomy" id="597456"/>
    <lineage>
        <taxon>Eukaryota</taxon>
        <taxon>Metazoa</taxon>
        <taxon>Ecdysozoa</taxon>
        <taxon>Arthropoda</taxon>
        <taxon>Hexapoda</taxon>
        <taxon>Insecta</taxon>
        <taxon>Pterygota</taxon>
        <taxon>Neoptera</taxon>
        <taxon>Endopterygota</taxon>
        <taxon>Hymenoptera</taxon>
        <taxon>Apocrita</taxon>
        <taxon>Aculeata</taxon>
        <taxon>Apoidea</taxon>
        <taxon>Anthophila</taxon>
        <taxon>Apidae</taxon>
        <taxon>Habropoda</taxon>
    </lineage>
</organism>
<accession>A0A0L7R8F0</accession>
<evidence type="ECO:0000313" key="3">
    <source>
        <dbReference type="Proteomes" id="UP000053825"/>
    </source>
</evidence>
<feature type="region of interest" description="Disordered" evidence="1">
    <location>
        <begin position="75"/>
        <end position="103"/>
    </location>
</feature>